<evidence type="ECO:0000313" key="2">
    <source>
        <dbReference type="EMBL" id="GAK49294.1"/>
    </source>
</evidence>
<dbReference type="InterPro" id="IPR029024">
    <property type="entry name" value="TerB-like"/>
</dbReference>
<evidence type="ECO:0000256" key="1">
    <source>
        <dbReference type="SAM" id="Phobius"/>
    </source>
</evidence>
<keyword evidence="3" id="KW-1185">Reference proteome</keyword>
<dbReference type="EMBL" id="DF820455">
    <property type="protein sequence ID" value="GAK49294.1"/>
    <property type="molecule type" value="Genomic_DNA"/>
</dbReference>
<protein>
    <submittedName>
        <fullName evidence="2">Uncharacterized protein</fullName>
    </submittedName>
</protein>
<gene>
    <name evidence="2" type="ORF">U14_00515</name>
</gene>
<feature type="transmembrane region" description="Helical" evidence="1">
    <location>
        <begin position="6"/>
        <end position="23"/>
    </location>
</feature>
<dbReference type="STRING" id="1499966.U14_00515"/>
<keyword evidence="1" id="KW-0812">Transmembrane</keyword>
<reference evidence="2" key="1">
    <citation type="journal article" date="2015" name="PeerJ">
        <title>First genomic representation of candidate bacterial phylum KSB3 points to enhanced environmental sensing as a trigger of wastewater bulking.</title>
        <authorList>
            <person name="Sekiguchi Y."/>
            <person name="Ohashi A."/>
            <person name="Parks D.H."/>
            <person name="Yamauchi T."/>
            <person name="Tyson G.W."/>
            <person name="Hugenholtz P."/>
        </authorList>
    </citation>
    <scope>NUCLEOTIDE SEQUENCE [LARGE SCALE GENOMIC DNA]</scope>
</reference>
<keyword evidence="1" id="KW-1133">Transmembrane helix</keyword>
<feature type="transmembrane region" description="Helical" evidence="1">
    <location>
        <begin position="207"/>
        <end position="227"/>
    </location>
</feature>
<dbReference type="HOGENOM" id="CLU_436597_0_0_0"/>
<dbReference type="AlphaFoldDB" id="A0A0S6VWY8"/>
<organism evidence="2">
    <name type="scientific">Candidatus Moduliflexus flocculans</name>
    <dbReference type="NCBI Taxonomy" id="1499966"/>
    <lineage>
        <taxon>Bacteria</taxon>
        <taxon>Candidatus Moduliflexota</taxon>
        <taxon>Candidatus Moduliflexia</taxon>
        <taxon>Candidatus Moduliflexales</taxon>
        <taxon>Candidatus Moduliflexaceae</taxon>
    </lineage>
</organism>
<dbReference type="SUPFAM" id="SSF158682">
    <property type="entry name" value="TerB-like"/>
    <property type="match status" value="1"/>
</dbReference>
<name>A0A0S6VWY8_9BACT</name>
<dbReference type="Proteomes" id="UP000030700">
    <property type="component" value="Unassembled WGS sequence"/>
</dbReference>
<proteinExistence type="predicted"/>
<keyword evidence="1" id="KW-0472">Membrane</keyword>
<sequence length="626" mass="72365">METSSIIALIFAAIILTSTLVIVRRRRVKEQQALLDKVAAEKDFQQIDLIRVQNPTEQDNEAYALIERERQKVWKSLSLQTSIAPGLIWKMCYDLVARISAVYSPESDNPIFQVSLSDLLGLNDRVIRRIQDYLEQFPLNAIKDMKVQDILTYKDWFDKVSQNKAVQFAQQHKYLYTAWQYGWMVYNSINPWYWGRKVIFEAGREGSFRYLLSVILTIVGEEAVMVYSKRRIRQKAVAIEKGIAVEMINMAVADQTVSAQEYEVLLSFILNSNKFDDMVKVTLLKALLRKQTMKSPLELDSLDEKERKRFLMEVERVAKADKLGVLKKLDALKTLEDALSLTSGYRTQLELAPHEEVRSMDVMQQNRKREEAIFRLMIQAGSVDGTFPQSLREYIIERAENYPLPFDADEQDAILQEADAPTPIDTLTKEITSQPDKERALAETLDALLWYLPFTRKDEEFFVQLVAVLHLRQVSDSLLQKRMERLLPQNKLIGKPAFPILKLLCRQIQQEEQILALVETGSSYQFQTNEERPKKKDAAFWLCVTTERALLLTAAMLNGVMYTHQVDLKPPFTLKIERGRLHDTYALRDAVQEFRLSSALFHSDDLRAALEMLVKRQKQHELAESA</sequence>
<evidence type="ECO:0000313" key="3">
    <source>
        <dbReference type="Proteomes" id="UP000030700"/>
    </source>
</evidence>
<accession>A0A0S6VWY8</accession>